<evidence type="ECO:0000313" key="3">
    <source>
        <dbReference type="Proteomes" id="UP000627781"/>
    </source>
</evidence>
<dbReference type="RefSeq" id="WP_191767786.1">
    <property type="nucleotide sequence ID" value="NZ_JACSRA010000005.1"/>
</dbReference>
<proteinExistence type="predicted"/>
<reference evidence="2 3" key="1">
    <citation type="submission" date="2020-08" db="EMBL/GenBank/DDBJ databases">
        <title>A Genomic Blueprint of the Chicken Gut Microbiome.</title>
        <authorList>
            <person name="Gilroy R."/>
            <person name="Ravi A."/>
            <person name="Getino M."/>
            <person name="Pursley I."/>
            <person name="Horton D.L."/>
            <person name="Alikhan N.-F."/>
            <person name="Baker D."/>
            <person name="Gharbi K."/>
            <person name="Hall N."/>
            <person name="Watson M."/>
            <person name="Adriaenssens E.M."/>
            <person name="Foster-Nyarko E."/>
            <person name="Jarju S."/>
            <person name="Secka A."/>
            <person name="Antonio M."/>
            <person name="Oren A."/>
            <person name="Chaudhuri R."/>
            <person name="La Ragione R.M."/>
            <person name="Hildebrand F."/>
            <person name="Pallen M.J."/>
        </authorList>
    </citation>
    <scope>NUCLEOTIDE SEQUENCE [LARGE SCALE GENOMIC DNA]</scope>
    <source>
        <strain evidence="2 3">Sa3CVN1</strain>
    </source>
</reference>
<protein>
    <submittedName>
        <fullName evidence="2">Uncharacterized protein</fullName>
    </submittedName>
</protein>
<keyword evidence="1" id="KW-0472">Membrane</keyword>
<comment type="caution">
    <text evidence="2">The sequence shown here is derived from an EMBL/GenBank/DDBJ whole genome shotgun (WGS) entry which is preliminary data.</text>
</comment>
<sequence length="76" mass="9091">MKRDKVDKGFEALYFNLSYRRKFKRTLWTLPFVIVMLLFILLSGGNISRNLLISAFVIIGVLVQLIYTYLMWKREE</sequence>
<dbReference type="EMBL" id="JACSRA010000005">
    <property type="protein sequence ID" value="MBD7910564.1"/>
    <property type="molecule type" value="Genomic_DNA"/>
</dbReference>
<name>A0ABR8PQW5_9CLOT</name>
<feature type="transmembrane region" description="Helical" evidence="1">
    <location>
        <begin position="51"/>
        <end position="72"/>
    </location>
</feature>
<organism evidence="2 3">
    <name type="scientific">Clostridium cibarium</name>
    <dbReference type="NCBI Taxonomy" id="2762247"/>
    <lineage>
        <taxon>Bacteria</taxon>
        <taxon>Bacillati</taxon>
        <taxon>Bacillota</taxon>
        <taxon>Clostridia</taxon>
        <taxon>Eubacteriales</taxon>
        <taxon>Clostridiaceae</taxon>
        <taxon>Clostridium</taxon>
    </lineage>
</organism>
<accession>A0ABR8PQW5</accession>
<dbReference type="Proteomes" id="UP000627781">
    <property type="component" value="Unassembled WGS sequence"/>
</dbReference>
<gene>
    <name evidence="2" type="ORF">H9661_04240</name>
</gene>
<keyword evidence="1" id="KW-0812">Transmembrane</keyword>
<keyword evidence="1" id="KW-1133">Transmembrane helix</keyword>
<evidence type="ECO:0000313" key="2">
    <source>
        <dbReference type="EMBL" id="MBD7910564.1"/>
    </source>
</evidence>
<keyword evidence="3" id="KW-1185">Reference proteome</keyword>
<evidence type="ECO:0000256" key="1">
    <source>
        <dbReference type="SAM" id="Phobius"/>
    </source>
</evidence>
<feature type="transmembrane region" description="Helical" evidence="1">
    <location>
        <begin position="27"/>
        <end position="45"/>
    </location>
</feature>